<accession>A0A0F9MT30</accession>
<proteinExistence type="predicted"/>
<comment type="caution">
    <text evidence="1">The sequence shown here is derived from an EMBL/GenBank/DDBJ whole genome shotgun (WGS) entry which is preliminary data.</text>
</comment>
<evidence type="ECO:0000313" key="1">
    <source>
        <dbReference type="EMBL" id="KKN02542.1"/>
    </source>
</evidence>
<reference evidence="1" key="1">
    <citation type="journal article" date="2015" name="Nature">
        <title>Complex archaea that bridge the gap between prokaryotes and eukaryotes.</title>
        <authorList>
            <person name="Spang A."/>
            <person name="Saw J.H."/>
            <person name="Jorgensen S.L."/>
            <person name="Zaremba-Niedzwiedzka K."/>
            <person name="Martijn J."/>
            <person name="Lind A.E."/>
            <person name="van Eijk R."/>
            <person name="Schleper C."/>
            <person name="Guy L."/>
            <person name="Ettema T.J."/>
        </authorList>
    </citation>
    <scope>NUCLEOTIDE SEQUENCE</scope>
</reference>
<organism evidence="1">
    <name type="scientific">marine sediment metagenome</name>
    <dbReference type="NCBI Taxonomy" id="412755"/>
    <lineage>
        <taxon>unclassified sequences</taxon>
        <taxon>metagenomes</taxon>
        <taxon>ecological metagenomes</taxon>
    </lineage>
</organism>
<protein>
    <submittedName>
        <fullName evidence="1">Uncharacterized protein</fullName>
    </submittedName>
</protein>
<gene>
    <name evidence="1" type="ORF">LCGC14_1116720</name>
</gene>
<sequence length="81" mass="9661">MSRKSDKEFWASRTQNRFRIWNLVTGERCEISANHYFEALAKLGWKKNETTILALGKKQLLSKPKWYVRNATQSRKDKENE</sequence>
<name>A0A0F9MT30_9ZZZZ</name>
<dbReference type="AlphaFoldDB" id="A0A0F9MT30"/>
<dbReference type="EMBL" id="LAZR01005138">
    <property type="protein sequence ID" value="KKN02542.1"/>
    <property type="molecule type" value="Genomic_DNA"/>
</dbReference>